<dbReference type="GO" id="GO:0045892">
    <property type="term" value="P:negative regulation of DNA-templated transcription"/>
    <property type="evidence" value="ECO:0007669"/>
    <property type="project" value="TreeGrafter"/>
</dbReference>
<name>A0A6J6UZX0_9ZZZZ</name>
<protein>
    <submittedName>
        <fullName evidence="13">Unannotated protein</fullName>
    </submittedName>
</protein>
<dbReference type="GO" id="GO:0047134">
    <property type="term" value="F:protein-disulfide reductase [NAD(P)H] activity"/>
    <property type="evidence" value="ECO:0007669"/>
    <property type="project" value="TreeGrafter"/>
</dbReference>
<evidence type="ECO:0000256" key="7">
    <source>
        <dbReference type="ARBA" id="ARBA00023015"/>
    </source>
</evidence>
<accession>A0A6J6UZX0</accession>
<gene>
    <name evidence="12" type="ORF">UFOPK2658_00444</name>
    <name evidence="13" type="ORF">UFOPK2880_00403</name>
    <name evidence="14" type="ORF">UFOPK3004_00574</name>
    <name evidence="15" type="ORF">UFOPK3304_01236</name>
    <name evidence="16" type="ORF">UFOPK3494_01547</name>
    <name evidence="17" type="ORF">UFOPK4134_01517</name>
</gene>
<evidence type="ECO:0000256" key="9">
    <source>
        <dbReference type="ARBA" id="ARBA00023157"/>
    </source>
</evidence>
<evidence type="ECO:0000256" key="10">
    <source>
        <dbReference type="ARBA" id="ARBA00023163"/>
    </source>
</evidence>
<comment type="cofactor">
    <cofactor evidence="1">
        <name>[4Fe-4S] cluster</name>
        <dbReference type="ChEBI" id="CHEBI:49883"/>
    </cofactor>
</comment>
<dbReference type="GO" id="GO:0051539">
    <property type="term" value="F:4 iron, 4 sulfur cluster binding"/>
    <property type="evidence" value="ECO:0007669"/>
    <property type="project" value="UniProtKB-KW"/>
</dbReference>
<evidence type="ECO:0000313" key="14">
    <source>
        <dbReference type="EMBL" id="CAB4799298.1"/>
    </source>
</evidence>
<keyword evidence="3" id="KW-0004">4Fe-4S</keyword>
<evidence type="ECO:0000313" key="13">
    <source>
        <dbReference type="EMBL" id="CAB4765076.1"/>
    </source>
</evidence>
<dbReference type="InterPro" id="IPR034768">
    <property type="entry name" value="4FE4S_WBL"/>
</dbReference>
<dbReference type="GO" id="GO:0045454">
    <property type="term" value="P:cell redox homeostasis"/>
    <property type="evidence" value="ECO:0007669"/>
    <property type="project" value="TreeGrafter"/>
</dbReference>
<dbReference type="GO" id="GO:0046872">
    <property type="term" value="F:metal ion binding"/>
    <property type="evidence" value="ECO:0007669"/>
    <property type="project" value="UniProtKB-KW"/>
</dbReference>
<evidence type="ECO:0000256" key="2">
    <source>
        <dbReference type="ARBA" id="ARBA00006597"/>
    </source>
</evidence>
<evidence type="ECO:0000256" key="8">
    <source>
        <dbReference type="ARBA" id="ARBA00023125"/>
    </source>
</evidence>
<dbReference type="PROSITE" id="PS51674">
    <property type="entry name" value="4FE4S_WBL"/>
    <property type="match status" value="1"/>
</dbReference>
<dbReference type="PANTHER" id="PTHR38839">
    <property type="entry name" value="TRANSCRIPTIONAL REGULATOR WHID-RELATED"/>
    <property type="match status" value="1"/>
</dbReference>
<evidence type="ECO:0000256" key="4">
    <source>
        <dbReference type="ARBA" id="ARBA00022723"/>
    </source>
</evidence>
<keyword evidence="4" id="KW-0479">Metal-binding</keyword>
<dbReference type="EMBL" id="CAFBPS010000148">
    <property type="protein sequence ID" value="CAB5035756.1"/>
    <property type="molecule type" value="Genomic_DNA"/>
</dbReference>
<dbReference type="EMBL" id="CAFBLJ010000067">
    <property type="protein sequence ID" value="CAB4875322.1"/>
    <property type="molecule type" value="Genomic_DNA"/>
</dbReference>
<evidence type="ECO:0000313" key="17">
    <source>
        <dbReference type="EMBL" id="CAB5035756.1"/>
    </source>
</evidence>
<evidence type="ECO:0000256" key="5">
    <source>
        <dbReference type="ARBA" id="ARBA00023004"/>
    </source>
</evidence>
<dbReference type="EMBL" id="CAFBMF010000135">
    <property type="protein sequence ID" value="CAB4911356.1"/>
    <property type="molecule type" value="Genomic_DNA"/>
</dbReference>
<dbReference type="EMBL" id="CAFAAL010000034">
    <property type="protein sequence ID" value="CAB4799298.1"/>
    <property type="molecule type" value="Genomic_DNA"/>
</dbReference>
<comment type="similarity">
    <text evidence="2">Belongs to the WhiB family.</text>
</comment>
<organism evidence="13">
    <name type="scientific">freshwater metagenome</name>
    <dbReference type="NCBI Taxonomy" id="449393"/>
    <lineage>
        <taxon>unclassified sequences</taxon>
        <taxon>metagenomes</taxon>
        <taxon>ecological metagenomes</taxon>
    </lineage>
</organism>
<dbReference type="EMBL" id="CAEZYH010000009">
    <property type="protein sequence ID" value="CAB4711695.1"/>
    <property type="molecule type" value="Genomic_DNA"/>
</dbReference>
<dbReference type="AlphaFoldDB" id="A0A6J6UZX0"/>
<keyword evidence="7" id="KW-0805">Transcription regulation</keyword>
<dbReference type="Pfam" id="PF02467">
    <property type="entry name" value="Whib"/>
    <property type="match status" value="1"/>
</dbReference>
<dbReference type="EMBL" id="CAEZZP010000014">
    <property type="protein sequence ID" value="CAB4765076.1"/>
    <property type="molecule type" value="Genomic_DNA"/>
</dbReference>
<keyword evidence="8" id="KW-0238">DNA-binding</keyword>
<dbReference type="InterPro" id="IPR003482">
    <property type="entry name" value="Whib"/>
</dbReference>
<evidence type="ECO:0000313" key="16">
    <source>
        <dbReference type="EMBL" id="CAB4911356.1"/>
    </source>
</evidence>
<evidence type="ECO:0000313" key="15">
    <source>
        <dbReference type="EMBL" id="CAB4875322.1"/>
    </source>
</evidence>
<keyword evidence="5" id="KW-0408">Iron</keyword>
<dbReference type="GO" id="GO:0003677">
    <property type="term" value="F:DNA binding"/>
    <property type="evidence" value="ECO:0007669"/>
    <property type="project" value="UniProtKB-KW"/>
</dbReference>
<keyword evidence="6" id="KW-0411">Iron-sulfur</keyword>
<evidence type="ECO:0000256" key="6">
    <source>
        <dbReference type="ARBA" id="ARBA00023014"/>
    </source>
</evidence>
<evidence type="ECO:0000259" key="11">
    <source>
        <dbReference type="PROSITE" id="PS51674"/>
    </source>
</evidence>
<evidence type="ECO:0000313" key="12">
    <source>
        <dbReference type="EMBL" id="CAB4711695.1"/>
    </source>
</evidence>
<feature type="domain" description="4Fe-4S Wbl-type" evidence="11">
    <location>
        <begin position="22"/>
        <end position="84"/>
    </location>
</feature>
<keyword evidence="9" id="KW-1015">Disulfide bond</keyword>
<sequence>MAAVEIIITRQQTDDAWMDTGACRGMTHLFFPTTAERPQARERREALARSVCSGCNVQDVCRDFGRDNHEYGLWGGESEDERHEAGFRLIAPIGIRANAS</sequence>
<keyword evidence="10" id="KW-0804">Transcription</keyword>
<proteinExistence type="inferred from homology"/>
<reference evidence="13" key="1">
    <citation type="submission" date="2020-05" db="EMBL/GenBank/DDBJ databases">
        <authorList>
            <person name="Chiriac C."/>
            <person name="Salcher M."/>
            <person name="Ghai R."/>
            <person name="Kavagutti S V."/>
        </authorList>
    </citation>
    <scope>NUCLEOTIDE SEQUENCE</scope>
</reference>
<evidence type="ECO:0000256" key="3">
    <source>
        <dbReference type="ARBA" id="ARBA00022485"/>
    </source>
</evidence>
<evidence type="ECO:0000256" key="1">
    <source>
        <dbReference type="ARBA" id="ARBA00001966"/>
    </source>
</evidence>